<organism evidence="5 6">
    <name type="scientific">Phytohabitans aurantiacus</name>
    <dbReference type="NCBI Taxonomy" id="3016789"/>
    <lineage>
        <taxon>Bacteria</taxon>
        <taxon>Bacillati</taxon>
        <taxon>Actinomycetota</taxon>
        <taxon>Actinomycetes</taxon>
        <taxon>Micromonosporales</taxon>
        <taxon>Micromonosporaceae</taxon>
    </lineage>
</organism>
<dbReference type="Pfam" id="PF07729">
    <property type="entry name" value="FCD"/>
    <property type="match status" value="1"/>
</dbReference>
<keyword evidence="2" id="KW-0238">DNA-binding</keyword>
<feature type="domain" description="HTH gntR-type" evidence="4">
    <location>
        <begin position="4"/>
        <end position="71"/>
    </location>
</feature>
<name>A0ABQ5QT22_9ACTN</name>
<dbReference type="InterPro" id="IPR008920">
    <property type="entry name" value="TF_FadR/GntR_C"/>
</dbReference>
<comment type="caution">
    <text evidence="5">The sequence shown here is derived from an EMBL/GenBank/DDBJ whole genome shotgun (WGS) entry which is preliminary data.</text>
</comment>
<dbReference type="InterPro" id="IPR011711">
    <property type="entry name" value="GntR_C"/>
</dbReference>
<dbReference type="Proteomes" id="UP001144280">
    <property type="component" value="Unassembled WGS sequence"/>
</dbReference>
<gene>
    <name evidence="5" type="ORF">Pa4123_20300</name>
</gene>
<keyword evidence="1" id="KW-0805">Transcription regulation</keyword>
<dbReference type="Pfam" id="PF00392">
    <property type="entry name" value="GntR"/>
    <property type="match status" value="1"/>
</dbReference>
<dbReference type="InterPro" id="IPR036390">
    <property type="entry name" value="WH_DNA-bd_sf"/>
</dbReference>
<sequence length="229" mass="24310">MSTPTATTAATERLRRAIIRAELPPSAAMSEQQLTDRFGLSKAAVRAALARLRGEGLVHAEPRRGHVVAPLTLRDVREVYDLRLLVEPGGAAAATGHVDTAALERLVDTIAAPVDVDDPDAVDRFLAANRQVHVTIAEAAGNRRLASLVERLLDESERALVVGLHTGIAAGGLRVHHEHLTIVGALRLGDPAGAARAMENAIRRFRADLLDKLAATPAILDATLTTGPR</sequence>
<evidence type="ECO:0000256" key="2">
    <source>
        <dbReference type="ARBA" id="ARBA00023125"/>
    </source>
</evidence>
<keyword evidence="6" id="KW-1185">Reference proteome</keyword>
<evidence type="ECO:0000313" key="6">
    <source>
        <dbReference type="Proteomes" id="UP001144280"/>
    </source>
</evidence>
<dbReference type="PROSITE" id="PS50949">
    <property type="entry name" value="HTH_GNTR"/>
    <property type="match status" value="1"/>
</dbReference>
<evidence type="ECO:0000259" key="4">
    <source>
        <dbReference type="PROSITE" id="PS50949"/>
    </source>
</evidence>
<dbReference type="InterPro" id="IPR036388">
    <property type="entry name" value="WH-like_DNA-bd_sf"/>
</dbReference>
<dbReference type="PANTHER" id="PTHR43537">
    <property type="entry name" value="TRANSCRIPTIONAL REGULATOR, GNTR FAMILY"/>
    <property type="match status" value="1"/>
</dbReference>
<reference evidence="5" key="1">
    <citation type="submission" date="2022-12" db="EMBL/GenBank/DDBJ databases">
        <title>New Phytohabitans aurantiacus sp. RD004123 nov., an actinomycete isolated from soil.</title>
        <authorList>
            <person name="Triningsih D.W."/>
            <person name="Harunari E."/>
            <person name="Igarashi Y."/>
        </authorList>
    </citation>
    <scope>NUCLEOTIDE SEQUENCE</scope>
    <source>
        <strain evidence="5">RD004123</strain>
    </source>
</reference>
<evidence type="ECO:0000313" key="5">
    <source>
        <dbReference type="EMBL" id="GLH96756.1"/>
    </source>
</evidence>
<dbReference type="SMART" id="SM00345">
    <property type="entry name" value="HTH_GNTR"/>
    <property type="match status" value="1"/>
</dbReference>
<evidence type="ECO:0000256" key="1">
    <source>
        <dbReference type="ARBA" id="ARBA00023015"/>
    </source>
</evidence>
<dbReference type="PRINTS" id="PR00035">
    <property type="entry name" value="HTHGNTR"/>
</dbReference>
<accession>A0ABQ5QT22</accession>
<proteinExistence type="predicted"/>
<dbReference type="Gene3D" id="1.10.10.10">
    <property type="entry name" value="Winged helix-like DNA-binding domain superfamily/Winged helix DNA-binding domain"/>
    <property type="match status" value="1"/>
</dbReference>
<evidence type="ECO:0000256" key="3">
    <source>
        <dbReference type="ARBA" id="ARBA00023163"/>
    </source>
</evidence>
<dbReference type="SUPFAM" id="SSF48008">
    <property type="entry name" value="GntR ligand-binding domain-like"/>
    <property type="match status" value="1"/>
</dbReference>
<dbReference type="InterPro" id="IPR000524">
    <property type="entry name" value="Tscrpt_reg_HTH_GntR"/>
</dbReference>
<dbReference type="EMBL" id="BSDI01000007">
    <property type="protein sequence ID" value="GLH96756.1"/>
    <property type="molecule type" value="Genomic_DNA"/>
</dbReference>
<dbReference type="Gene3D" id="1.20.120.530">
    <property type="entry name" value="GntR ligand-binding domain-like"/>
    <property type="match status" value="1"/>
</dbReference>
<keyword evidence="3" id="KW-0804">Transcription</keyword>
<dbReference type="SUPFAM" id="SSF46785">
    <property type="entry name" value="Winged helix' DNA-binding domain"/>
    <property type="match status" value="1"/>
</dbReference>
<dbReference type="RefSeq" id="WP_281894031.1">
    <property type="nucleotide sequence ID" value="NZ_BSDI01000007.1"/>
</dbReference>
<dbReference type="SMART" id="SM00895">
    <property type="entry name" value="FCD"/>
    <property type="match status" value="1"/>
</dbReference>
<protein>
    <recommendedName>
        <fullName evidence="4">HTH gntR-type domain-containing protein</fullName>
    </recommendedName>
</protein>
<dbReference type="PANTHER" id="PTHR43537:SF24">
    <property type="entry name" value="GLUCONATE OPERON TRANSCRIPTIONAL REPRESSOR"/>
    <property type="match status" value="1"/>
</dbReference>